<dbReference type="EMBL" id="CABVPX010000018">
    <property type="protein sequence ID" value="VWB92253.1"/>
    <property type="molecule type" value="Genomic_DNA"/>
</dbReference>
<accession>A0A9Q9US77</accession>
<protein>
    <submittedName>
        <fullName evidence="1">Uncharacterized protein</fullName>
    </submittedName>
</protein>
<name>A0A9Q9US77_9BURK</name>
<dbReference type="InterPro" id="IPR045646">
    <property type="entry name" value="DUF6402"/>
</dbReference>
<proteinExistence type="predicted"/>
<sequence>MPVVKKVAYYQMEPRLLYSGKHWRCYSGVVGCVRFRKFRAKDVYWPVHNKTYRHWRSVRNRGGDFMVYSKPKLIKLDKPIILKIDTVYRTIPAE</sequence>
<dbReference type="Pfam" id="PF19940">
    <property type="entry name" value="DUF6402"/>
    <property type="match status" value="1"/>
</dbReference>
<reference evidence="1 2" key="1">
    <citation type="submission" date="2019-09" db="EMBL/GenBank/DDBJ databases">
        <authorList>
            <person name="Depoorter E."/>
        </authorList>
    </citation>
    <scope>NUCLEOTIDE SEQUENCE [LARGE SCALE GENOMIC DNA]</scope>
    <source>
        <strain evidence="1">LMG 24066</strain>
    </source>
</reference>
<evidence type="ECO:0000313" key="1">
    <source>
        <dbReference type="EMBL" id="VWB92253.1"/>
    </source>
</evidence>
<dbReference type="Proteomes" id="UP000494172">
    <property type="component" value="Unassembled WGS sequence"/>
</dbReference>
<organism evidence="1 2">
    <name type="scientific">Burkholderia arboris</name>
    <dbReference type="NCBI Taxonomy" id="488730"/>
    <lineage>
        <taxon>Bacteria</taxon>
        <taxon>Pseudomonadati</taxon>
        <taxon>Pseudomonadota</taxon>
        <taxon>Betaproteobacteria</taxon>
        <taxon>Burkholderiales</taxon>
        <taxon>Burkholderiaceae</taxon>
        <taxon>Burkholderia</taxon>
        <taxon>Burkholderia cepacia complex</taxon>
    </lineage>
</organism>
<gene>
    <name evidence="1" type="ORF">BAR24066_04383</name>
</gene>
<evidence type="ECO:0000313" key="2">
    <source>
        <dbReference type="Proteomes" id="UP000494172"/>
    </source>
</evidence>
<comment type="caution">
    <text evidence="1">The sequence shown here is derived from an EMBL/GenBank/DDBJ whole genome shotgun (WGS) entry which is preliminary data.</text>
</comment>
<dbReference type="AlphaFoldDB" id="A0A9Q9US77"/>